<name>A0ABS5YST9_9ACTN</name>
<dbReference type="NCBIfam" id="TIGR02122">
    <property type="entry name" value="TRAP_TAXI"/>
    <property type="match status" value="1"/>
</dbReference>
<dbReference type="InterPro" id="IPR011852">
    <property type="entry name" value="TRAP_TAXI"/>
</dbReference>
<accession>A0ABS5YST9</accession>
<comment type="caution">
    <text evidence="1">The sequence shown here is derived from an EMBL/GenBank/DDBJ whole genome shotgun (WGS) entry which is preliminary data.</text>
</comment>
<dbReference type="SUPFAM" id="SSF53850">
    <property type="entry name" value="Periplasmic binding protein-like II"/>
    <property type="match status" value="1"/>
</dbReference>
<dbReference type="RefSeq" id="WP_215789022.1">
    <property type="nucleotide sequence ID" value="NZ_JAHKKG010000006.1"/>
</dbReference>
<sequence>MTARFTRRGLFAVTAAGLVESCSPAPDHPGPVRIATGGRGGVYARLGDAIARALAEDYPSLRTEVLETTASAANLRMISAGQAEVGFTQADILTGTGLPQPAALARIHDDFLHLVVRADSDARAVTDLRGKRISPGSSGSGTEVTVTRVLAAAGMRLGPDIESVPLGVDESTRALVAGRISGFFFSGGLPVDAISGLASRVPLRLLGLSLYLPALRKEFGEVYAERTVPRSTYGVPSVQTISVPNYLVAAGALPDDVAYALTSTLLGRRDVLAATHPAAERMNHMAAIATDPLPLHPGAARYFKETKES</sequence>
<evidence type="ECO:0000313" key="2">
    <source>
        <dbReference type="Proteomes" id="UP001519654"/>
    </source>
</evidence>
<dbReference type="PANTHER" id="PTHR42941:SF1">
    <property type="entry name" value="SLL1037 PROTEIN"/>
    <property type="match status" value="1"/>
</dbReference>
<organism evidence="1 2">
    <name type="scientific">Paractinoplanes bogorensis</name>
    <dbReference type="NCBI Taxonomy" id="1610840"/>
    <lineage>
        <taxon>Bacteria</taxon>
        <taxon>Bacillati</taxon>
        <taxon>Actinomycetota</taxon>
        <taxon>Actinomycetes</taxon>
        <taxon>Micromonosporales</taxon>
        <taxon>Micromonosporaceae</taxon>
        <taxon>Paractinoplanes</taxon>
    </lineage>
</organism>
<dbReference type="Proteomes" id="UP001519654">
    <property type="component" value="Unassembled WGS sequence"/>
</dbReference>
<proteinExistence type="predicted"/>
<dbReference type="Pfam" id="PF16868">
    <property type="entry name" value="NMT1_3"/>
    <property type="match status" value="1"/>
</dbReference>
<reference evidence="1 2" key="1">
    <citation type="submission" date="2021-06" db="EMBL/GenBank/DDBJ databases">
        <title>Actinoplanes lichenicola sp. nov., and Actinoplanes ovalisporus sp. nov., isolated from lichen in Thailand.</title>
        <authorList>
            <person name="Saeng-In P."/>
            <person name="Kanchanasin P."/>
            <person name="Yuki M."/>
            <person name="Kudo T."/>
            <person name="Ohkuma M."/>
            <person name="Phongsopitanun W."/>
            <person name="Tanasupawat S."/>
        </authorList>
    </citation>
    <scope>NUCLEOTIDE SEQUENCE [LARGE SCALE GENOMIC DNA]</scope>
    <source>
        <strain evidence="1 2">NBRC 110975</strain>
    </source>
</reference>
<gene>
    <name evidence="1" type="ORF">KOI35_19980</name>
</gene>
<dbReference type="PANTHER" id="PTHR42941">
    <property type="entry name" value="SLL1037 PROTEIN"/>
    <property type="match status" value="1"/>
</dbReference>
<dbReference type="Gene3D" id="3.40.190.10">
    <property type="entry name" value="Periplasmic binding protein-like II"/>
    <property type="match status" value="2"/>
</dbReference>
<evidence type="ECO:0000313" key="1">
    <source>
        <dbReference type="EMBL" id="MBU2665793.1"/>
    </source>
</evidence>
<protein>
    <submittedName>
        <fullName evidence="1">TAXI family TRAP transporter solute-binding subunit</fullName>
    </submittedName>
</protein>
<dbReference type="EMBL" id="JAHKKG010000006">
    <property type="protein sequence ID" value="MBU2665793.1"/>
    <property type="molecule type" value="Genomic_DNA"/>
</dbReference>
<keyword evidence="2" id="KW-1185">Reference proteome</keyword>